<dbReference type="PANTHER" id="PTHR36503:SF3">
    <property type="entry name" value="BLR0126 PROTEIN"/>
    <property type="match status" value="1"/>
</dbReference>
<dbReference type="Gene3D" id="3.10.180.10">
    <property type="entry name" value="2,3-Dihydroxybiphenyl 1,2-Dioxygenase, domain 1"/>
    <property type="match status" value="1"/>
</dbReference>
<protein>
    <submittedName>
        <fullName evidence="2">Ring-cleavage extradiol dioxygenase</fullName>
    </submittedName>
</protein>
<dbReference type="PATRIC" id="fig|1469144.8.peg.4268"/>
<reference evidence="2 3" key="1">
    <citation type="submission" date="2015-02" db="EMBL/GenBank/DDBJ databases">
        <title>Physiological reanalysis, assessment of diazotrophy, and genome sequences of multiple isolates of Streptomyces thermoautotrophicus.</title>
        <authorList>
            <person name="MacKellar D.C."/>
            <person name="Lieber L."/>
            <person name="Norman J."/>
            <person name="Bolger A."/>
            <person name="Tobin C."/>
            <person name="Murray J.W."/>
            <person name="Prell J."/>
        </authorList>
    </citation>
    <scope>NUCLEOTIDE SEQUENCE [LARGE SCALE GENOMIC DNA]</scope>
    <source>
        <strain evidence="2 3">UBT1</strain>
    </source>
</reference>
<feature type="domain" description="VOC" evidence="1">
    <location>
        <begin position="3"/>
        <end position="120"/>
    </location>
</feature>
<accession>A0A132N3Q7</accession>
<dbReference type="RefSeq" id="WP_066887359.1">
    <property type="nucleotide sequence ID" value="NZ_JYIJ01000014.1"/>
</dbReference>
<evidence type="ECO:0000313" key="2">
    <source>
        <dbReference type="EMBL" id="KWX04771.1"/>
    </source>
</evidence>
<name>A0A132N3Q7_9ACTN</name>
<keyword evidence="2" id="KW-0223">Dioxygenase</keyword>
<dbReference type="Pfam" id="PF00903">
    <property type="entry name" value="Glyoxalase"/>
    <property type="match status" value="1"/>
</dbReference>
<sequence length="129" mass="14368">MDRVGYVILYVSDLAASIAFYRDVVGLPFKFEDAGYAEFATEGTRFALYERRRAAWLTGSEVAPGPAAEVVFVVDDVDAEARRLAAFGARILSGPADRPWGHRTLHVADPDGFVVEFAQRIPRRRPRKP</sequence>
<dbReference type="InterPro" id="IPR004360">
    <property type="entry name" value="Glyas_Fos-R_dOase_dom"/>
</dbReference>
<dbReference type="SUPFAM" id="SSF54593">
    <property type="entry name" value="Glyoxalase/Bleomycin resistance protein/Dihydroxybiphenyl dioxygenase"/>
    <property type="match status" value="1"/>
</dbReference>
<evidence type="ECO:0000259" key="1">
    <source>
        <dbReference type="PROSITE" id="PS51819"/>
    </source>
</evidence>
<gene>
    <name evidence="2" type="ORF">TH66_06235</name>
</gene>
<dbReference type="GO" id="GO:0051213">
    <property type="term" value="F:dioxygenase activity"/>
    <property type="evidence" value="ECO:0007669"/>
    <property type="project" value="UniProtKB-KW"/>
</dbReference>
<comment type="caution">
    <text evidence="2">The sequence shown here is derived from an EMBL/GenBank/DDBJ whole genome shotgun (WGS) entry which is preliminary data.</text>
</comment>
<dbReference type="OrthoDB" id="9804907at2"/>
<proteinExistence type="predicted"/>
<dbReference type="PROSITE" id="PS51819">
    <property type="entry name" value="VOC"/>
    <property type="match status" value="1"/>
</dbReference>
<dbReference type="InterPro" id="IPR037523">
    <property type="entry name" value="VOC_core"/>
</dbReference>
<evidence type="ECO:0000313" key="3">
    <source>
        <dbReference type="Proteomes" id="UP000070659"/>
    </source>
</evidence>
<dbReference type="InterPro" id="IPR029068">
    <property type="entry name" value="Glyas_Bleomycin-R_OHBP_Dase"/>
</dbReference>
<keyword evidence="2" id="KW-0560">Oxidoreductase</keyword>
<dbReference type="PANTHER" id="PTHR36503">
    <property type="entry name" value="BLR2520 PROTEIN"/>
    <property type="match status" value="1"/>
</dbReference>
<dbReference type="AlphaFoldDB" id="A0A132N3Q7"/>
<dbReference type="EMBL" id="JYIJ01000014">
    <property type="protein sequence ID" value="KWX04771.1"/>
    <property type="molecule type" value="Genomic_DNA"/>
</dbReference>
<dbReference type="Proteomes" id="UP000070659">
    <property type="component" value="Unassembled WGS sequence"/>
</dbReference>
<organism evidence="2 3">
    <name type="scientific">Carbonactinospora thermoautotrophica</name>
    <dbReference type="NCBI Taxonomy" id="1469144"/>
    <lineage>
        <taxon>Bacteria</taxon>
        <taxon>Bacillati</taxon>
        <taxon>Actinomycetota</taxon>
        <taxon>Actinomycetes</taxon>
        <taxon>Kitasatosporales</taxon>
        <taxon>Carbonactinosporaceae</taxon>
        <taxon>Carbonactinospora</taxon>
    </lineage>
</organism>